<feature type="transmembrane region" description="Helical" evidence="1">
    <location>
        <begin position="112"/>
        <end position="132"/>
    </location>
</feature>
<dbReference type="Proteomes" id="UP000886884">
    <property type="component" value="Unassembled WGS sequence"/>
</dbReference>
<sequence>MNRLSYRSAATLGIVCLGVRAFFAAYIDSPELLGAGWLGVLAGGAFSLPTLAALYAIARLYPHAEPEEALAACMGPAAAKIALALLAMNMLYETAAVARMLMASSIYEEHRLTAPFWAVLPALIAAALVVLAGANGVGGAAGVFLRFAPLLIALILGVHLDDYQPARLAPVLGMGWPAILQGGGKVAGALAPIAALWLVQSGKQTGYAQRERRAKPWLIPAICSAAVLIAALWAALALMLEANVFSVPQSRVFRLRLLLSNGSSPTYLQLPYVALWYGALLCAQGFSLFAAARLLQAAVPPCPFSLATGLCTFATALIAGFRLAEQPIVQMLAPWQAAGTGVILLLAAAIGGIRKGGSSPCAPQNSPK</sequence>
<accession>A0A9D1P7W3</accession>
<evidence type="ECO:0000313" key="3">
    <source>
        <dbReference type="Proteomes" id="UP000886884"/>
    </source>
</evidence>
<evidence type="ECO:0008006" key="4">
    <source>
        <dbReference type="Google" id="ProtNLM"/>
    </source>
</evidence>
<dbReference type="AlphaFoldDB" id="A0A9D1P7W3"/>
<keyword evidence="1" id="KW-1133">Transmembrane helix</keyword>
<protein>
    <recommendedName>
        <fullName evidence="4">Spore germination protein</fullName>
    </recommendedName>
</protein>
<name>A0A9D1P7W3_9FIRM</name>
<comment type="caution">
    <text evidence="2">The sequence shown here is derived from an EMBL/GenBank/DDBJ whole genome shotgun (WGS) entry which is preliminary data.</text>
</comment>
<evidence type="ECO:0000256" key="1">
    <source>
        <dbReference type="SAM" id="Phobius"/>
    </source>
</evidence>
<gene>
    <name evidence="2" type="ORF">IAA64_07375</name>
</gene>
<dbReference type="EMBL" id="DVOT01000134">
    <property type="protein sequence ID" value="HIV27771.1"/>
    <property type="molecule type" value="Genomic_DNA"/>
</dbReference>
<organism evidence="2 3">
    <name type="scientific">Candidatus Ornithocaccomicrobium faecavium</name>
    <dbReference type="NCBI Taxonomy" id="2840890"/>
    <lineage>
        <taxon>Bacteria</taxon>
        <taxon>Bacillati</taxon>
        <taxon>Bacillota</taxon>
        <taxon>Clostridia</taxon>
        <taxon>Candidatus Ornithocaccomicrobium</taxon>
    </lineage>
</organism>
<feature type="transmembrane region" description="Helical" evidence="1">
    <location>
        <begin position="178"/>
        <end position="198"/>
    </location>
</feature>
<reference evidence="2" key="2">
    <citation type="journal article" date="2021" name="PeerJ">
        <title>Extensive microbial diversity within the chicken gut microbiome revealed by metagenomics and culture.</title>
        <authorList>
            <person name="Gilroy R."/>
            <person name="Ravi A."/>
            <person name="Getino M."/>
            <person name="Pursley I."/>
            <person name="Horton D.L."/>
            <person name="Alikhan N.F."/>
            <person name="Baker D."/>
            <person name="Gharbi K."/>
            <person name="Hall N."/>
            <person name="Watson M."/>
            <person name="Adriaenssens E.M."/>
            <person name="Foster-Nyarko E."/>
            <person name="Jarju S."/>
            <person name="Secka A."/>
            <person name="Antonio M."/>
            <person name="Oren A."/>
            <person name="Chaudhuri R.R."/>
            <person name="La Ragione R."/>
            <person name="Hildebrand F."/>
            <person name="Pallen M.J."/>
        </authorList>
    </citation>
    <scope>NUCLEOTIDE SEQUENCE</scope>
    <source>
        <strain evidence="2">CHK183-6373</strain>
    </source>
</reference>
<keyword evidence="1" id="KW-0472">Membrane</keyword>
<feature type="transmembrane region" description="Helical" evidence="1">
    <location>
        <begin position="139"/>
        <end position="158"/>
    </location>
</feature>
<feature type="transmembrane region" description="Helical" evidence="1">
    <location>
        <begin position="69"/>
        <end position="92"/>
    </location>
</feature>
<feature type="transmembrane region" description="Helical" evidence="1">
    <location>
        <begin position="304"/>
        <end position="323"/>
    </location>
</feature>
<evidence type="ECO:0000313" key="2">
    <source>
        <dbReference type="EMBL" id="HIV27771.1"/>
    </source>
</evidence>
<proteinExistence type="predicted"/>
<reference evidence="2" key="1">
    <citation type="submission" date="2020-10" db="EMBL/GenBank/DDBJ databases">
        <authorList>
            <person name="Gilroy R."/>
        </authorList>
    </citation>
    <scope>NUCLEOTIDE SEQUENCE</scope>
    <source>
        <strain evidence="2">CHK183-6373</strain>
    </source>
</reference>
<feature type="transmembrane region" description="Helical" evidence="1">
    <location>
        <begin position="274"/>
        <end position="292"/>
    </location>
</feature>
<keyword evidence="1" id="KW-0812">Transmembrane</keyword>
<feature type="transmembrane region" description="Helical" evidence="1">
    <location>
        <begin position="218"/>
        <end position="240"/>
    </location>
</feature>
<feature type="transmembrane region" description="Helical" evidence="1">
    <location>
        <begin position="335"/>
        <end position="353"/>
    </location>
</feature>
<feature type="transmembrane region" description="Helical" evidence="1">
    <location>
        <begin position="34"/>
        <end position="57"/>
    </location>
</feature>